<dbReference type="Pfam" id="PF16640">
    <property type="entry name" value="Big_3_5"/>
    <property type="match status" value="1"/>
</dbReference>
<evidence type="ECO:0000259" key="2">
    <source>
        <dbReference type="Pfam" id="PF16640"/>
    </source>
</evidence>
<name>A0A3S5YBJ1_RHOH1</name>
<feature type="signal peptide" evidence="1">
    <location>
        <begin position="1"/>
        <end position="31"/>
    </location>
</feature>
<dbReference type="KEGG" id="req:REQ_39420"/>
<feature type="domain" description="Bacterial Ig-like" evidence="2">
    <location>
        <begin position="283"/>
        <end position="364"/>
    </location>
</feature>
<reference evidence="3" key="1">
    <citation type="journal article" date="2010" name="PLoS Genet.">
        <title>The genome of a pathogenic rhodococcus: cooptive virulence underpinned by key gene acquisitions.</title>
        <authorList>
            <person name="Letek M."/>
            <person name="Gonzalez P."/>
            <person name="Macarthur I."/>
            <person name="Rodriguez H."/>
            <person name="Freeman T.C."/>
            <person name="Valero-Rello A."/>
            <person name="Blanco M."/>
            <person name="Buckley T."/>
            <person name="Cherevach I."/>
            <person name="Fahey R."/>
            <person name="Hapeshi A."/>
            <person name="Holdstock J."/>
            <person name="Leadon D."/>
            <person name="Navas J."/>
            <person name="Ocampo A."/>
            <person name="Quail M.A."/>
            <person name="Sanders M."/>
            <person name="Scortti M.M."/>
            <person name="Prescott J.F."/>
            <person name="Fogarty U."/>
            <person name="Meijer W.G."/>
            <person name="Parkhill J."/>
            <person name="Bentley S.D."/>
            <person name="Vazquez-Boland J.A."/>
        </authorList>
    </citation>
    <scope>NUCLEOTIDE SEQUENCE [LARGE SCALE GENOMIC DNA]</scope>
    <source>
        <strain evidence="3 4">103S</strain>
    </source>
</reference>
<protein>
    <submittedName>
        <fullName evidence="3">Secreted protein</fullName>
    </submittedName>
</protein>
<evidence type="ECO:0000313" key="3">
    <source>
        <dbReference type="EMBL" id="CBH49926.1"/>
    </source>
</evidence>
<keyword evidence="1" id="KW-0732">Signal</keyword>
<evidence type="ECO:0000313" key="4">
    <source>
        <dbReference type="Proteomes" id="UP000006892"/>
    </source>
</evidence>
<dbReference type="InterPro" id="IPR013783">
    <property type="entry name" value="Ig-like_fold"/>
</dbReference>
<gene>
    <name evidence="3" type="ordered locus">REQ_39420</name>
</gene>
<organism evidence="3">
    <name type="scientific">Rhodococcus hoagii (strain 103S)</name>
    <name type="common">Rhodococcus equi</name>
    <dbReference type="NCBI Taxonomy" id="685727"/>
    <lineage>
        <taxon>Bacteria</taxon>
        <taxon>Bacillati</taxon>
        <taxon>Actinomycetota</taxon>
        <taxon>Actinomycetes</taxon>
        <taxon>Mycobacteriales</taxon>
        <taxon>Nocardiaceae</taxon>
        <taxon>Prescottella</taxon>
    </lineage>
</organism>
<sequence length="389" mass="39108">MTENSTRRYLTPLCATGLAAGLVLSGSPASAATTTTPFDAQCRAAAILTVDKVAQHVFTVDGPARVDPGETFTYRIQPAPSAFPDKESIATTTNVSRMKMDYQLPDNATFVGAEVVPGSGIGISGTPANVLRINESGEPDPAGTILRLSGDNEVIGNSPKADKKSQGGIIAEKTKNYLNGTPSSDGSTWFQLPAIDVTLTAGAGGEITPKLRTGGSAANLGDEGNYNTFLALAVALGGNQWAPTRCVPKDAKDDSAPLNRGGGPLATIAVGEQTGNVTTTQVTAPETADAGAAVQLSATVTPNPNGGNVAFLVDSVVVGEAPVIDGTATLSHVFTGGSHNVAARYVGNGTFRPSLSADATIVVAGGGSGSAVGSLELPSPGSLTAPFGS</sequence>
<evidence type="ECO:0000256" key="1">
    <source>
        <dbReference type="SAM" id="SignalP"/>
    </source>
</evidence>
<dbReference type="GO" id="GO:0005975">
    <property type="term" value="P:carbohydrate metabolic process"/>
    <property type="evidence" value="ECO:0007669"/>
    <property type="project" value="UniProtKB-ARBA"/>
</dbReference>
<proteinExistence type="predicted"/>
<dbReference type="InterPro" id="IPR032109">
    <property type="entry name" value="Big_3_5"/>
</dbReference>
<dbReference type="Gene3D" id="2.60.40.10">
    <property type="entry name" value="Immunoglobulins"/>
    <property type="match status" value="1"/>
</dbReference>
<dbReference type="Proteomes" id="UP001154400">
    <property type="component" value="Chromosome"/>
</dbReference>
<dbReference type="RefSeq" id="WP_013417122.1">
    <property type="nucleotide sequence ID" value="NC_014659.1"/>
</dbReference>
<accession>A0A3S5YBJ1</accession>
<dbReference type="EMBL" id="FN563149">
    <property type="protein sequence ID" value="CBH49926.1"/>
    <property type="molecule type" value="Genomic_DNA"/>
</dbReference>
<feature type="chain" id="PRO_5018637716" evidence="1">
    <location>
        <begin position="32"/>
        <end position="389"/>
    </location>
</feature>
<dbReference type="AlphaFoldDB" id="A0A3S5YBJ1"/>